<name>A0AAE3KSX0_9BACT</name>
<accession>A0AAE3KSX0</accession>
<dbReference type="Pfam" id="PF18962">
    <property type="entry name" value="Por_Secre_tail"/>
    <property type="match status" value="1"/>
</dbReference>
<evidence type="ECO:0000313" key="3">
    <source>
        <dbReference type="EMBL" id="MCP9763792.1"/>
    </source>
</evidence>
<protein>
    <submittedName>
        <fullName evidence="3">T9SS C-terminal target domain-containing protein</fullName>
    </submittedName>
</protein>
<evidence type="ECO:0000259" key="2">
    <source>
        <dbReference type="Pfam" id="PF18962"/>
    </source>
</evidence>
<dbReference type="Proteomes" id="UP001204144">
    <property type="component" value="Unassembled WGS sequence"/>
</dbReference>
<evidence type="ECO:0000256" key="1">
    <source>
        <dbReference type="SAM" id="SignalP"/>
    </source>
</evidence>
<comment type="caution">
    <text evidence="3">The sequence shown here is derived from an EMBL/GenBank/DDBJ whole genome shotgun (WGS) entry which is preliminary data.</text>
</comment>
<keyword evidence="4" id="KW-1185">Reference proteome</keyword>
<dbReference type="AlphaFoldDB" id="A0AAE3KSX0"/>
<dbReference type="RefSeq" id="WP_255037560.1">
    <property type="nucleotide sequence ID" value="NZ_RJUF01000040.1"/>
</dbReference>
<dbReference type="NCBIfam" id="TIGR04183">
    <property type="entry name" value="Por_Secre_tail"/>
    <property type="match status" value="1"/>
</dbReference>
<feature type="signal peptide" evidence="1">
    <location>
        <begin position="1"/>
        <end position="23"/>
    </location>
</feature>
<evidence type="ECO:0000313" key="4">
    <source>
        <dbReference type="Proteomes" id="UP001204144"/>
    </source>
</evidence>
<feature type="domain" description="Secretion system C-terminal sorting" evidence="2">
    <location>
        <begin position="102"/>
        <end position="178"/>
    </location>
</feature>
<reference evidence="3 4" key="1">
    <citation type="submission" date="2018-11" db="EMBL/GenBank/DDBJ databases">
        <title>Novel bacteria species description.</title>
        <authorList>
            <person name="Han J.-H."/>
        </authorList>
    </citation>
    <scope>NUCLEOTIDE SEQUENCE [LARGE SCALE GENOMIC DNA]</scope>
    <source>
        <strain evidence="3 4">KCTC23259</strain>
    </source>
</reference>
<sequence>MNILSKISTVLFVAFLAANVAFAQKDESRLNIGQSPKKSVVSNSLLAKNTSLSKGISFNSKNNYTQFYRDLLISNSSKSTEAKVVASQVQENNFEKIKVSNIYPNPANDFAYIDYTVNGNFTSANVSFFNLLGKQLAEYPLNKNSDKLRINTSSWESGIYMYQLIIDGKKIATKKLLVRHN</sequence>
<feature type="chain" id="PRO_5041902080" evidence="1">
    <location>
        <begin position="24"/>
        <end position="181"/>
    </location>
</feature>
<gene>
    <name evidence="3" type="ORF">EGI31_12590</name>
</gene>
<keyword evidence="1" id="KW-0732">Signal</keyword>
<dbReference type="EMBL" id="RJUF01000040">
    <property type="protein sequence ID" value="MCP9763792.1"/>
    <property type="molecule type" value="Genomic_DNA"/>
</dbReference>
<proteinExistence type="predicted"/>
<organism evidence="3 4">
    <name type="scientific">Lacihabitans soyangensis</name>
    <dbReference type="NCBI Taxonomy" id="869394"/>
    <lineage>
        <taxon>Bacteria</taxon>
        <taxon>Pseudomonadati</taxon>
        <taxon>Bacteroidota</taxon>
        <taxon>Cytophagia</taxon>
        <taxon>Cytophagales</taxon>
        <taxon>Leadbetterellaceae</taxon>
        <taxon>Lacihabitans</taxon>
    </lineage>
</organism>
<dbReference type="InterPro" id="IPR026444">
    <property type="entry name" value="Secre_tail"/>
</dbReference>